<dbReference type="RefSeq" id="WP_164464637.1">
    <property type="nucleotide sequence ID" value="NZ_JBHRSX010000022.1"/>
</dbReference>
<organism evidence="1 2">
    <name type="scientific">Alteromonas oceani</name>
    <dbReference type="NCBI Taxonomy" id="2071609"/>
    <lineage>
        <taxon>Bacteria</taxon>
        <taxon>Pseudomonadati</taxon>
        <taxon>Pseudomonadota</taxon>
        <taxon>Gammaproteobacteria</taxon>
        <taxon>Alteromonadales</taxon>
        <taxon>Alteromonadaceae</taxon>
        <taxon>Alteromonas/Salinimonas group</taxon>
        <taxon>Alteromonas</taxon>
    </lineage>
</organism>
<sequence length="970" mass="110470">MLEKRALPIHKGKIARKIIEKEFGFQHNSLSNYNKLKKYEWVKGTIDSFESELLENEGEIAGINLEFGTPKRLNQLLDSLRQSPRKIPLNPQGDKAGRISLRAFAKKFNLPESALLRSTESWLWMRKMVKEFDDELYDKGIIGTRWGKEVPAIRQYLESLKHQRKLPVNELGKLNRMAVMSHFGLPKNQSTSIAEQRAPKLKKLFNEYDCIIQSENYSQYSGDVYLEDLKLLLDCNDERLVLDSSSRVISIKWLADKLNIGVGKIRSSLVLMSQIEQRTRELHLSQKKGKTKKSFNVFGAPHINLGATPFSVKHKRVYSFQSLVNLYGLCFAEKIGTAFIAISNSCATSSAKNKYLNIKRFFEWLADSSNIESEVFELLKSDKKISQQLFGEVCMRYRASILQENPKGNPNLKIISEFGSARVLPKYIFLTKGRTSRNDRNHKASLAEATVKKKDKDLIEKVLFDAAKYRDIEIRAGNDTQAFLNTLLLEKATTPDLPEDLTEAIHEITQSRLLEIRVVASRMFREWKDIFEQGPELIRAANVDTKEFAKKLAQRASNLRSWKDYLSNVLPQNNKDKTLSNLLAIISSEYSCTPPNEATTGYQMWNKKYSLVGGIQHVAAHLIPTREAISAALTLYLCESGANVSVALTLTRDCVKASNVEYHKKVVGHKERSKGKAIYDDLAVKASDDELISAVSALEYLAKILNSVNAAVDSDTTSLAMYFHSGKLQLLKESAFRADFKAICDTSSYLEKFNLVPSMLRPTVLLDIQLQDPTNLGVAQLMAQHEQGSTTEGYTSKLPHRIKMENQILDYQKTLEFVMTSGEDNPHTKLNMSEKEWDSRRKSAQRTGFGVYCSDRIIIDSSGKTSKCNEVEHCVQCKHNDSKKRMWVSADPESISDMIIWRTSLEQHEEAFLSKNSDRWEDVWVAWQAFYFVVLEQKMTRGKLSSIKRAAMEIANQKMSDDNFNLPEPW</sequence>
<evidence type="ECO:0000313" key="2">
    <source>
        <dbReference type="Proteomes" id="UP001595477"/>
    </source>
</evidence>
<reference evidence="2" key="1">
    <citation type="journal article" date="2019" name="Int. J. Syst. Evol. Microbiol.">
        <title>The Global Catalogue of Microorganisms (GCM) 10K type strain sequencing project: providing services to taxonomists for standard genome sequencing and annotation.</title>
        <authorList>
            <consortium name="The Broad Institute Genomics Platform"/>
            <consortium name="The Broad Institute Genome Sequencing Center for Infectious Disease"/>
            <person name="Wu L."/>
            <person name="Ma J."/>
        </authorList>
    </citation>
    <scope>NUCLEOTIDE SEQUENCE [LARGE SCALE GENOMIC DNA]</scope>
    <source>
        <strain evidence="2">KCTC 52449</strain>
    </source>
</reference>
<proteinExistence type="predicted"/>
<gene>
    <name evidence="1" type="ORF">ACFOEW_11545</name>
</gene>
<protein>
    <submittedName>
        <fullName evidence="1">Uncharacterized protein</fullName>
    </submittedName>
</protein>
<dbReference type="Proteomes" id="UP001595477">
    <property type="component" value="Unassembled WGS sequence"/>
</dbReference>
<comment type="caution">
    <text evidence="1">The sequence shown here is derived from an EMBL/GenBank/DDBJ whole genome shotgun (WGS) entry which is preliminary data.</text>
</comment>
<evidence type="ECO:0000313" key="1">
    <source>
        <dbReference type="EMBL" id="MFC3202449.1"/>
    </source>
</evidence>
<name>A0ABV7JWV1_9ALTE</name>
<accession>A0ABV7JWV1</accession>
<keyword evidence="2" id="KW-1185">Reference proteome</keyword>
<dbReference type="EMBL" id="JBHRSX010000022">
    <property type="protein sequence ID" value="MFC3202449.1"/>
    <property type="molecule type" value="Genomic_DNA"/>
</dbReference>